<keyword evidence="3 5" id="KW-1133">Transmembrane helix</keyword>
<feature type="transmembrane region" description="Helical" evidence="5">
    <location>
        <begin position="284"/>
        <end position="305"/>
    </location>
</feature>
<dbReference type="InterPro" id="IPR004695">
    <property type="entry name" value="SLAC1/Mae1/Ssu1/TehA"/>
</dbReference>
<feature type="transmembrane region" description="Helical" evidence="5">
    <location>
        <begin position="187"/>
        <end position="208"/>
    </location>
</feature>
<accession>A0ABT1Y1Y2</accession>
<keyword evidence="7" id="KW-1185">Reference proteome</keyword>
<dbReference type="Pfam" id="PF03595">
    <property type="entry name" value="SLAC1"/>
    <property type="match status" value="1"/>
</dbReference>
<keyword evidence="4 5" id="KW-0472">Membrane</keyword>
<organism evidence="6 7">
    <name type="scientific">Dehalobacterium formicoaceticum</name>
    <dbReference type="NCBI Taxonomy" id="51515"/>
    <lineage>
        <taxon>Bacteria</taxon>
        <taxon>Bacillati</taxon>
        <taxon>Bacillota</taxon>
        <taxon>Clostridia</taxon>
        <taxon>Eubacteriales</taxon>
        <taxon>Peptococcaceae</taxon>
        <taxon>Dehalobacterium</taxon>
    </lineage>
</organism>
<dbReference type="RefSeq" id="WP_257912451.1">
    <property type="nucleotide sequence ID" value="NZ_JANPWE010000002.1"/>
</dbReference>
<feature type="transmembrane region" description="Helical" evidence="5">
    <location>
        <begin position="247"/>
        <end position="264"/>
    </location>
</feature>
<name>A0ABT1Y1Y2_9FIRM</name>
<evidence type="ECO:0000256" key="4">
    <source>
        <dbReference type="ARBA" id="ARBA00023136"/>
    </source>
</evidence>
<keyword evidence="2 5" id="KW-0812">Transmembrane</keyword>
<proteinExistence type="predicted"/>
<feature type="transmembrane region" description="Helical" evidence="5">
    <location>
        <begin position="157"/>
        <end position="175"/>
    </location>
</feature>
<dbReference type="InterPro" id="IPR052951">
    <property type="entry name" value="Tellurite_res_ion_channel"/>
</dbReference>
<evidence type="ECO:0000256" key="5">
    <source>
        <dbReference type="SAM" id="Phobius"/>
    </source>
</evidence>
<dbReference type="Proteomes" id="UP001524944">
    <property type="component" value="Unassembled WGS sequence"/>
</dbReference>
<comment type="caution">
    <text evidence="6">The sequence shown here is derived from an EMBL/GenBank/DDBJ whole genome shotgun (WGS) entry which is preliminary data.</text>
</comment>
<evidence type="ECO:0000313" key="6">
    <source>
        <dbReference type="EMBL" id="MCR6544860.1"/>
    </source>
</evidence>
<dbReference type="Gene3D" id="1.50.10.150">
    <property type="entry name" value="Voltage-dependent anion channel"/>
    <property type="match status" value="1"/>
</dbReference>
<feature type="transmembrane region" description="Helical" evidence="5">
    <location>
        <begin position="95"/>
        <end position="115"/>
    </location>
</feature>
<evidence type="ECO:0000313" key="7">
    <source>
        <dbReference type="Proteomes" id="UP001524944"/>
    </source>
</evidence>
<dbReference type="EMBL" id="JANPWE010000002">
    <property type="protein sequence ID" value="MCR6544860.1"/>
    <property type="molecule type" value="Genomic_DNA"/>
</dbReference>
<comment type="subcellular location">
    <subcellularLocation>
        <location evidence="1">Membrane</location>
        <topology evidence="1">Multi-pass membrane protein</topology>
    </subcellularLocation>
</comment>
<evidence type="ECO:0000256" key="3">
    <source>
        <dbReference type="ARBA" id="ARBA00022989"/>
    </source>
</evidence>
<sequence>MKTILYEYPLPLGGFILGFASLGNLLQSYGPYGGTVRNVLGGVSGILFLLFMGKLIFYSKKVKAELNNPLVASVFPTFFMAMTVLASYIKPYFPVFSAIIWVSGGIFHLIFMIWFNLKFTMQFNIKYVFPTWFVMYAGIAVMSVTASFMGIKMVGQMAFWVGLVVYIFLLVLVLYRVLRVKDMPEAALPTLVILAAPNSMFLAGYLNSFTEHNIMLIKLLLTMSILFYAAILILLPRLLSLKFYTSYSAFTFPLVISATAMKLADDFFTKGQQTIPLLHELAWLQLWLAVLITLYVFFKYLQYLITTMKEEKEKKVFSQKDKTYEI</sequence>
<feature type="transmembrane region" description="Helical" evidence="5">
    <location>
        <begin position="214"/>
        <end position="235"/>
    </location>
</feature>
<dbReference type="CDD" id="cd09325">
    <property type="entry name" value="TDT_C4-dicarb_trans"/>
    <property type="match status" value="1"/>
</dbReference>
<reference evidence="6 7" key="1">
    <citation type="submission" date="2022-08" db="EMBL/GenBank/DDBJ databases">
        <title>Proteogenomics of the novel Dehalobacterium formicoaceticum strain EZ94 highlights a key role of methyltransferases during anaerobic dichloromethane degradation.</title>
        <authorList>
            <person name="Wasmund K."/>
        </authorList>
    </citation>
    <scope>NUCLEOTIDE SEQUENCE [LARGE SCALE GENOMIC DNA]</scope>
    <source>
        <strain evidence="6 7">EZ94</strain>
    </source>
</reference>
<dbReference type="InterPro" id="IPR038665">
    <property type="entry name" value="Voltage-dep_anion_channel_sf"/>
</dbReference>
<feature type="transmembrane region" description="Helical" evidence="5">
    <location>
        <begin position="70"/>
        <end position="89"/>
    </location>
</feature>
<evidence type="ECO:0000256" key="1">
    <source>
        <dbReference type="ARBA" id="ARBA00004141"/>
    </source>
</evidence>
<evidence type="ECO:0000256" key="2">
    <source>
        <dbReference type="ARBA" id="ARBA00022692"/>
    </source>
</evidence>
<dbReference type="PANTHER" id="PTHR37955">
    <property type="entry name" value="TELLURITE RESISTANCE PROTEIN TEHA"/>
    <property type="match status" value="1"/>
</dbReference>
<feature type="transmembrane region" description="Helical" evidence="5">
    <location>
        <begin position="127"/>
        <end position="151"/>
    </location>
</feature>
<gene>
    <name evidence="6" type="ORF">NVS47_04895</name>
</gene>
<protein>
    <submittedName>
        <fullName evidence="6">TDT family transporter</fullName>
    </submittedName>
</protein>
<feature type="transmembrane region" description="Helical" evidence="5">
    <location>
        <begin position="38"/>
        <end position="58"/>
    </location>
</feature>
<dbReference type="PANTHER" id="PTHR37955:SF1">
    <property type="entry name" value="DEP DOMAIN-CONTAINING PROTEIN"/>
    <property type="match status" value="1"/>
</dbReference>
<feature type="transmembrane region" description="Helical" evidence="5">
    <location>
        <begin position="12"/>
        <end position="32"/>
    </location>
</feature>